<reference evidence="3" key="1">
    <citation type="submission" date="2022-11" db="UniProtKB">
        <authorList>
            <consortium name="WormBaseParasite"/>
        </authorList>
    </citation>
    <scope>IDENTIFICATION</scope>
</reference>
<name>A0A914IDT0_GLORO</name>
<accession>A0A914IDT0</accession>
<dbReference type="WBParaSite" id="Gr19_v10_g9678.t1">
    <property type="protein sequence ID" value="Gr19_v10_g9678.t1"/>
    <property type="gene ID" value="Gr19_v10_g9678"/>
</dbReference>
<proteinExistence type="predicted"/>
<dbReference type="Proteomes" id="UP000887572">
    <property type="component" value="Unplaced"/>
</dbReference>
<feature type="compositionally biased region" description="Polar residues" evidence="1">
    <location>
        <begin position="86"/>
        <end position="98"/>
    </location>
</feature>
<keyword evidence="2" id="KW-1185">Reference proteome</keyword>
<feature type="region of interest" description="Disordered" evidence="1">
    <location>
        <begin position="42"/>
        <end position="98"/>
    </location>
</feature>
<evidence type="ECO:0000256" key="1">
    <source>
        <dbReference type="SAM" id="MobiDB-lite"/>
    </source>
</evidence>
<dbReference type="AlphaFoldDB" id="A0A914IDT0"/>
<organism evidence="2 3">
    <name type="scientific">Globodera rostochiensis</name>
    <name type="common">Golden nematode worm</name>
    <name type="synonym">Heterodera rostochiensis</name>
    <dbReference type="NCBI Taxonomy" id="31243"/>
    <lineage>
        <taxon>Eukaryota</taxon>
        <taxon>Metazoa</taxon>
        <taxon>Ecdysozoa</taxon>
        <taxon>Nematoda</taxon>
        <taxon>Chromadorea</taxon>
        <taxon>Rhabditida</taxon>
        <taxon>Tylenchina</taxon>
        <taxon>Tylenchomorpha</taxon>
        <taxon>Tylenchoidea</taxon>
        <taxon>Heteroderidae</taxon>
        <taxon>Heteroderinae</taxon>
        <taxon>Globodera</taxon>
    </lineage>
</organism>
<evidence type="ECO:0000313" key="3">
    <source>
        <dbReference type="WBParaSite" id="Gr19_v10_g9678.t1"/>
    </source>
</evidence>
<protein>
    <submittedName>
        <fullName evidence="3">Uncharacterized protein</fullName>
    </submittedName>
</protein>
<sequence length="189" mass="21153">MPIIRRFGGAETVKCQQQKNEKLEKYQKEQQLPANIRGEAWPALFTMPSKQQKLRKKKTERYQRRADQSVSPGSSHIPDSPLDFNGSANGNEGTFLGNTPKMSALQISTPASSVEEPLEEVDANLKLEKVACTSGDSCVCAKALRQKGCQKGEKIVVLVPKYVQKREVYKYANWNQALRQKGCQNSHPC</sequence>
<evidence type="ECO:0000313" key="2">
    <source>
        <dbReference type="Proteomes" id="UP000887572"/>
    </source>
</evidence>